<name>A0ACD5A5V8_9ACTN</name>
<accession>A0ACD5A5V8</accession>
<evidence type="ECO:0000313" key="1">
    <source>
        <dbReference type="EMBL" id="WWQ62504.1"/>
    </source>
</evidence>
<proteinExistence type="predicted"/>
<reference evidence="1" key="1">
    <citation type="journal article" date="2025" name="Int. J. Syst. Evol. Microbiol.">
        <title>Streptomyces citrinus sp. nov., with yellow diffusible pigment.</title>
        <authorList>
            <person name="He Y."/>
            <person name="Yang E."/>
            <person name="Xu J."/>
            <person name="Sun Y."/>
            <person name="Sun L."/>
        </authorList>
    </citation>
    <scope>NUCLEOTIDE SEQUENCE</scope>
    <source>
        <strain evidence="1">Q6</strain>
    </source>
</reference>
<dbReference type="Proteomes" id="UP001432251">
    <property type="component" value="Chromosome"/>
</dbReference>
<dbReference type="EMBL" id="CP146022">
    <property type="protein sequence ID" value="WWQ62504.1"/>
    <property type="molecule type" value="Genomic_DNA"/>
</dbReference>
<organism evidence="1 2">
    <name type="scientific">Streptomyces citrinus</name>
    <dbReference type="NCBI Taxonomy" id="3118173"/>
    <lineage>
        <taxon>Bacteria</taxon>
        <taxon>Bacillati</taxon>
        <taxon>Actinomycetota</taxon>
        <taxon>Actinomycetes</taxon>
        <taxon>Kitasatosporales</taxon>
        <taxon>Streptomycetaceae</taxon>
        <taxon>Streptomyces</taxon>
    </lineage>
</organism>
<gene>
    <name evidence="1" type="ORF">V2W30_03385</name>
</gene>
<sequence length="48" mass="4964">MPKSSAAPPRPPRTPPIGLDVAEIVGLAVTVTDCGPTVEPSEHAITTW</sequence>
<evidence type="ECO:0000313" key="2">
    <source>
        <dbReference type="Proteomes" id="UP001432251"/>
    </source>
</evidence>
<keyword evidence="2" id="KW-1185">Reference proteome</keyword>
<protein>
    <submittedName>
        <fullName evidence="1">Uncharacterized protein</fullName>
    </submittedName>
</protein>